<dbReference type="OrthoDB" id="6160659at2759"/>
<sequence length="172" mass="19943">MLVTAVSADDTNNIKLPLWGTHTDKLKTVWKELDPDEHEEECVIPSTWVNQETRKVRWPKGINTIRAMNKLRRPEEKWNTFDLVKVKVSSEFDFTTSAEITDEEKNSQQGDLHLEGKRISKKKTYPEFDTDTGYVPVTVDERDIEEADDEPRISEEFPKLAIWNMGGPSKHQ</sequence>
<proteinExistence type="predicted"/>
<gene>
    <name evidence="1" type="ORF">MEDL_50151</name>
</gene>
<dbReference type="Proteomes" id="UP000683360">
    <property type="component" value="Unassembled WGS sequence"/>
</dbReference>
<accession>A0A8S3U1F6</accession>
<evidence type="ECO:0000313" key="1">
    <source>
        <dbReference type="EMBL" id="CAG2237711.1"/>
    </source>
</evidence>
<dbReference type="EMBL" id="CAJPWZ010002401">
    <property type="protein sequence ID" value="CAG2237711.1"/>
    <property type="molecule type" value="Genomic_DNA"/>
</dbReference>
<reference evidence="1" key="1">
    <citation type="submission" date="2021-03" db="EMBL/GenBank/DDBJ databases">
        <authorList>
            <person name="Bekaert M."/>
        </authorList>
    </citation>
    <scope>NUCLEOTIDE SEQUENCE</scope>
</reference>
<organism evidence="1 2">
    <name type="scientific">Mytilus edulis</name>
    <name type="common">Blue mussel</name>
    <dbReference type="NCBI Taxonomy" id="6550"/>
    <lineage>
        <taxon>Eukaryota</taxon>
        <taxon>Metazoa</taxon>
        <taxon>Spiralia</taxon>
        <taxon>Lophotrochozoa</taxon>
        <taxon>Mollusca</taxon>
        <taxon>Bivalvia</taxon>
        <taxon>Autobranchia</taxon>
        <taxon>Pteriomorphia</taxon>
        <taxon>Mytilida</taxon>
        <taxon>Mytiloidea</taxon>
        <taxon>Mytilidae</taxon>
        <taxon>Mytilinae</taxon>
        <taxon>Mytilus</taxon>
    </lineage>
</organism>
<name>A0A8S3U1F6_MYTED</name>
<protein>
    <submittedName>
        <fullName evidence="1">Uncharacterized protein</fullName>
    </submittedName>
</protein>
<keyword evidence="2" id="KW-1185">Reference proteome</keyword>
<dbReference type="AlphaFoldDB" id="A0A8S3U1F6"/>
<evidence type="ECO:0000313" key="2">
    <source>
        <dbReference type="Proteomes" id="UP000683360"/>
    </source>
</evidence>
<comment type="caution">
    <text evidence="1">The sequence shown here is derived from an EMBL/GenBank/DDBJ whole genome shotgun (WGS) entry which is preliminary data.</text>
</comment>